<sequence length="196" mass="22785">MKNTNRYLAKYIVLLKDLLDEVSAMLLEPLEREPALEWKERADSILSKILGEHHTYTKEFLSIDFCTSFLEEFEEIVIEETVRLALEDARSFLSSLIDELESENTSTPGLMDMESLFAEMSRYVSVYVEDPSMRDRLFHRITRLRDGMISGDISGAEVKNHVENISYIDMGLFERIVPFLTWYYMQRVGFNGASNN</sequence>
<dbReference type="EMBL" id="CAADRM010000089">
    <property type="protein sequence ID" value="VFU14279.1"/>
    <property type="molecule type" value="Genomic_DNA"/>
</dbReference>
<reference evidence="1" key="1">
    <citation type="submission" date="2019-03" db="EMBL/GenBank/DDBJ databases">
        <authorList>
            <person name="Hao L."/>
        </authorList>
    </citation>
    <scope>NUCLEOTIDE SEQUENCE</scope>
</reference>
<evidence type="ECO:0000313" key="1">
    <source>
        <dbReference type="EMBL" id="VFU14279.1"/>
    </source>
</evidence>
<dbReference type="AlphaFoldDB" id="A0A485M577"/>
<organism evidence="1">
    <name type="scientific">anaerobic digester metagenome</name>
    <dbReference type="NCBI Taxonomy" id="1263854"/>
    <lineage>
        <taxon>unclassified sequences</taxon>
        <taxon>metagenomes</taxon>
        <taxon>ecological metagenomes</taxon>
    </lineage>
</organism>
<gene>
    <name evidence="1" type="ORF">SCFA_270051</name>
</gene>
<accession>A0A485M577</accession>
<protein>
    <submittedName>
        <fullName evidence="1">Uncharacterized protein</fullName>
    </submittedName>
</protein>
<name>A0A485M577_9ZZZZ</name>
<proteinExistence type="predicted"/>